<keyword evidence="5" id="KW-1185">Reference proteome</keyword>
<keyword evidence="3" id="KW-0812">Transmembrane</keyword>
<feature type="region of interest" description="Disordered" evidence="2">
    <location>
        <begin position="191"/>
        <end position="251"/>
    </location>
</feature>
<dbReference type="PANTHER" id="PTHR36143">
    <property type="entry name" value="OS08G0177500 PROTEIN"/>
    <property type="match status" value="1"/>
</dbReference>
<name>A0AAV1W3Y6_LUPLU</name>
<evidence type="ECO:0000313" key="5">
    <source>
        <dbReference type="Proteomes" id="UP001497480"/>
    </source>
</evidence>
<keyword evidence="3" id="KW-0472">Membrane</keyword>
<reference evidence="4 5" key="1">
    <citation type="submission" date="2024-03" db="EMBL/GenBank/DDBJ databases">
        <authorList>
            <person name="Martinez-Hernandez J."/>
        </authorList>
    </citation>
    <scope>NUCLEOTIDE SEQUENCE [LARGE SCALE GENOMIC DNA]</scope>
</reference>
<feature type="compositionally biased region" description="Basic and acidic residues" evidence="2">
    <location>
        <begin position="191"/>
        <end position="242"/>
    </location>
</feature>
<feature type="region of interest" description="Disordered" evidence="2">
    <location>
        <begin position="355"/>
        <end position="393"/>
    </location>
</feature>
<dbReference type="Proteomes" id="UP001497480">
    <property type="component" value="Unassembled WGS sequence"/>
</dbReference>
<feature type="transmembrane region" description="Helical" evidence="3">
    <location>
        <begin position="20"/>
        <end position="38"/>
    </location>
</feature>
<feature type="transmembrane region" description="Helical" evidence="3">
    <location>
        <begin position="542"/>
        <end position="561"/>
    </location>
</feature>
<sequence length="579" mass="67134">MAYNKGLHSSSGGSQRGRPFVLLLLIIFGAALLGVMVLHKLRERRIYNLIVKDKDRQLLALHLLIQKERDRTKELRRKNEEMKGKIYTLRSQKMELDRKVLEMQSTMDSLKDEQKVMESAFEETQNELKIMQQKGIGLGGSETKALRENLKQKEAEIKDLKEHLQNPFKNHSVSIINDAANFSATVAAKDRTWNENRETDEHSGDSDEDASKSKSTLFKDRGVTIEVKDETRNDENQGKKNEDPEDDGDALISAKDIKAEVVDGREKEVIKEEQPRELKVNADGGRQNFNVKQLEEKSRTATGVKRKHGHVSRMKEKRWRTIVKNSLMEKNGISENHKEVNKGNIKVHKDELTDRTMGKVSNEENVIRKDKESENSNQKQEEEQVKLLKPENHEEKREYIMNMIVNNTNQQVTNNGSTIQPEKERLDEISVVQQNWSRRHIKRAEKNVGETKSNIGVFPKAPRFYLWKRFAVNNDDAVFGLDEAEKESRGRSSMPERFRHLAKEAPDTSIRWPWLVVLAVLIYAWRAVLFELSNWRNAVFGIIRFIGYVFKYAFAVFYRFFGNPITFSIRCVEDLLHTI</sequence>
<dbReference type="Pfam" id="PF25114">
    <property type="entry name" value="AtTam38"/>
    <property type="match status" value="1"/>
</dbReference>
<feature type="coiled-coil region" evidence="1">
    <location>
        <begin position="65"/>
        <end position="163"/>
    </location>
</feature>
<dbReference type="InterPro" id="IPR056894">
    <property type="entry name" value="AtTam38"/>
</dbReference>
<evidence type="ECO:0000256" key="3">
    <source>
        <dbReference type="SAM" id="Phobius"/>
    </source>
</evidence>
<dbReference type="EMBL" id="CAXHTB010000003">
    <property type="protein sequence ID" value="CAL0303918.1"/>
    <property type="molecule type" value="Genomic_DNA"/>
</dbReference>
<protein>
    <recommendedName>
        <fullName evidence="6">Transmembrane protein</fullName>
    </recommendedName>
</protein>
<evidence type="ECO:0008006" key="6">
    <source>
        <dbReference type="Google" id="ProtNLM"/>
    </source>
</evidence>
<proteinExistence type="predicted"/>
<evidence type="ECO:0000313" key="4">
    <source>
        <dbReference type="EMBL" id="CAL0303918.1"/>
    </source>
</evidence>
<dbReference type="PANTHER" id="PTHR36143:SF4">
    <property type="entry name" value="OS08G0177500 PROTEIN"/>
    <property type="match status" value="1"/>
</dbReference>
<feature type="region of interest" description="Disordered" evidence="2">
    <location>
        <begin position="297"/>
        <end position="316"/>
    </location>
</feature>
<feature type="compositionally biased region" description="Basic residues" evidence="2">
    <location>
        <begin position="304"/>
        <end position="316"/>
    </location>
</feature>
<organism evidence="4 5">
    <name type="scientific">Lupinus luteus</name>
    <name type="common">European yellow lupine</name>
    <dbReference type="NCBI Taxonomy" id="3873"/>
    <lineage>
        <taxon>Eukaryota</taxon>
        <taxon>Viridiplantae</taxon>
        <taxon>Streptophyta</taxon>
        <taxon>Embryophyta</taxon>
        <taxon>Tracheophyta</taxon>
        <taxon>Spermatophyta</taxon>
        <taxon>Magnoliopsida</taxon>
        <taxon>eudicotyledons</taxon>
        <taxon>Gunneridae</taxon>
        <taxon>Pentapetalae</taxon>
        <taxon>rosids</taxon>
        <taxon>fabids</taxon>
        <taxon>Fabales</taxon>
        <taxon>Fabaceae</taxon>
        <taxon>Papilionoideae</taxon>
        <taxon>50 kb inversion clade</taxon>
        <taxon>genistoids sensu lato</taxon>
        <taxon>core genistoids</taxon>
        <taxon>Genisteae</taxon>
        <taxon>Lupinus</taxon>
    </lineage>
</organism>
<dbReference type="AlphaFoldDB" id="A0AAV1W3Y6"/>
<evidence type="ECO:0000256" key="1">
    <source>
        <dbReference type="SAM" id="Coils"/>
    </source>
</evidence>
<gene>
    <name evidence="4" type="ORF">LLUT_LOCUS4978</name>
</gene>
<keyword evidence="1" id="KW-0175">Coiled coil</keyword>
<evidence type="ECO:0000256" key="2">
    <source>
        <dbReference type="SAM" id="MobiDB-lite"/>
    </source>
</evidence>
<keyword evidence="3" id="KW-1133">Transmembrane helix</keyword>
<accession>A0AAV1W3Y6</accession>
<feature type="transmembrane region" description="Helical" evidence="3">
    <location>
        <begin position="512"/>
        <end position="530"/>
    </location>
</feature>
<comment type="caution">
    <text evidence="4">The sequence shown here is derived from an EMBL/GenBank/DDBJ whole genome shotgun (WGS) entry which is preliminary data.</text>
</comment>